<evidence type="ECO:0000313" key="2">
    <source>
        <dbReference type="Proteomes" id="UP001348369"/>
    </source>
</evidence>
<name>A0ACD4ZXI4_9ACTN</name>
<organism evidence="1 2">
    <name type="scientific">Streptomyces scopuliridis</name>
    <dbReference type="NCBI Taxonomy" id="452529"/>
    <lineage>
        <taxon>Bacteria</taxon>
        <taxon>Bacillati</taxon>
        <taxon>Actinomycetota</taxon>
        <taxon>Actinomycetes</taxon>
        <taxon>Kitasatosporales</taxon>
        <taxon>Streptomycetaceae</taxon>
        <taxon>Streptomyces</taxon>
    </lineage>
</organism>
<dbReference type="EMBL" id="CP109109">
    <property type="protein sequence ID" value="WSC02886.1"/>
    <property type="molecule type" value="Genomic_DNA"/>
</dbReference>
<reference evidence="1" key="1">
    <citation type="submission" date="2022-10" db="EMBL/GenBank/DDBJ databases">
        <title>The complete genomes of actinobacterial strains from the NBC collection.</title>
        <authorList>
            <person name="Joergensen T.S."/>
            <person name="Alvarez Arevalo M."/>
            <person name="Sterndorff E.B."/>
            <person name="Faurdal D."/>
            <person name="Vuksanovic O."/>
            <person name="Mourched A.-S."/>
            <person name="Charusanti P."/>
            <person name="Shaw S."/>
            <person name="Blin K."/>
            <person name="Weber T."/>
        </authorList>
    </citation>
    <scope>NUCLEOTIDE SEQUENCE</scope>
    <source>
        <strain evidence="1">NBC 01771</strain>
    </source>
</reference>
<keyword evidence="2" id="KW-1185">Reference proteome</keyword>
<gene>
    <name evidence="1" type="ORF">OG835_01910</name>
</gene>
<proteinExistence type="predicted"/>
<dbReference type="Proteomes" id="UP001348369">
    <property type="component" value="Chromosome"/>
</dbReference>
<protein>
    <submittedName>
        <fullName evidence="1">Site-specific DNA-methyltransferase</fullName>
    </submittedName>
</protein>
<sequence length="409" mass="43496">MGCEASPEEYPEAMWACTAEWARVLKPSGSMFVLLGDEYHGAPGGAVQGGARGVRSEHDRKRGRTQYAPKRHKVTTSVPNKSLFGMPWRYAIGCVDRLGLIHRAEMIWHKPNPVPESVADRVVRAHETVFHFTRDPQYWHDPEHARLPSVWTVPTTPLKVPVGLEDARHFAAMLEALPRRPILGYAPPLGIVLDPFGGTGTTAAAAKALGRVGISADTSPAYTQLAAWRSQMVAFGPAGGITAGATVGDRVLDTCPRVCVLVQERGGNVGALNDGADSHTAAVAAEPADGCCHAVHFGFGLRAAGRDGGRGVRGLHAALPSLAWPGRLRRWGRASGAGMVFMLAAVDGWRGCSPCPATSSGLLIGLGGPWLSRARTGVRGRAERCTARGASWPRPRDPTSARTSTGWPP</sequence>
<accession>A0ACD4ZXI4</accession>
<evidence type="ECO:0000313" key="1">
    <source>
        <dbReference type="EMBL" id="WSC02886.1"/>
    </source>
</evidence>